<dbReference type="PANTHER" id="PTHR42932">
    <property type="entry name" value="GENERAL STRESS PROTEIN 20U"/>
    <property type="match status" value="1"/>
</dbReference>
<dbReference type="InterPro" id="IPR008331">
    <property type="entry name" value="Ferritin_DPS_dom"/>
</dbReference>
<dbReference type="InterPro" id="IPR009078">
    <property type="entry name" value="Ferritin-like_SF"/>
</dbReference>
<dbReference type="STRING" id="477680.SAMN05421788_107147"/>
<evidence type="ECO:0000256" key="2">
    <source>
        <dbReference type="RuleBase" id="RU003875"/>
    </source>
</evidence>
<dbReference type="PRINTS" id="PR01346">
    <property type="entry name" value="HELNAPAPROT"/>
</dbReference>
<accession>A0A173MFW5</accession>
<dbReference type="AlphaFoldDB" id="A0A173MFW5"/>
<organism evidence="4 5">
    <name type="scientific">Filimonas lacunae</name>
    <dbReference type="NCBI Taxonomy" id="477680"/>
    <lineage>
        <taxon>Bacteria</taxon>
        <taxon>Pseudomonadati</taxon>
        <taxon>Bacteroidota</taxon>
        <taxon>Chitinophagia</taxon>
        <taxon>Chitinophagales</taxon>
        <taxon>Chitinophagaceae</taxon>
        <taxon>Filimonas</taxon>
    </lineage>
</organism>
<dbReference type="RefSeq" id="WP_076380741.1">
    <property type="nucleotide sequence ID" value="NZ_AP017422.1"/>
</dbReference>
<dbReference type="InterPro" id="IPR023188">
    <property type="entry name" value="DPS_DNA-bd_CS"/>
</dbReference>
<dbReference type="KEGG" id="fln:FLA_2504"/>
<dbReference type="PIRSF" id="PIRSF005900">
    <property type="entry name" value="Dps"/>
    <property type="match status" value="1"/>
</dbReference>
<sequence>MEAAIGISKENLAAVAHSLSKVLADEFILYTKTRKAHWCVTGPDFHSKHVFFEGLYNQLEEVIDTVAERIRTLGHFPPATLKEYLALTHLTEQTREKNDGLGFIKELLADHESILIHLRENINGYANKLKDAGTSDYITGLMEFHEKTAWMLRAHLE</sequence>
<dbReference type="GO" id="GO:0016722">
    <property type="term" value="F:oxidoreductase activity, acting on metal ions"/>
    <property type="evidence" value="ECO:0007669"/>
    <property type="project" value="InterPro"/>
</dbReference>
<comment type="similarity">
    <text evidence="1 2">Belongs to the Dps family.</text>
</comment>
<dbReference type="CDD" id="cd01043">
    <property type="entry name" value="DPS"/>
    <property type="match status" value="1"/>
</dbReference>
<dbReference type="PANTHER" id="PTHR42932:SF3">
    <property type="entry name" value="DNA PROTECTION DURING STARVATION PROTEIN"/>
    <property type="match status" value="1"/>
</dbReference>
<dbReference type="Proteomes" id="UP000186917">
    <property type="component" value="Unassembled WGS sequence"/>
</dbReference>
<name>A0A173MFW5_9BACT</name>
<evidence type="ECO:0000259" key="3">
    <source>
        <dbReference type="Pfam" id="PF00210"/>
    </source>
</evidence>
<protein>
    <submittedName>
        <fullName evidence="4">Starvation-inducible DNA-binding protein</fullName>
    </submittedName>
</protein>
<gene>
    <name evidence="4" type="ORF">SAMN05421788_107147</name>
</gene>
<keyword evidence="4" id="KW-0238">DNA-binding</keyword>
<dbReference type="Pfam" id="PF00210">
    <property type="entry name" value="Ferritin"/>
    <property type="match status" value="1"/>
</dbReference>
<evidence type="ECO:0000256" key="1">
    <source>
        <dbReference type="ARBA" id="ARBA00009497"/>
    </source>
</evidence>
<dbReference type="GO" id="GO:0003677">
    <property type="term" value="F:DNA binding"/>
    <property type="evidence" value="ECO:0007669"/>
    <property type="project" value="UniProtKB-KW"/>
</dbReference>
<feature type="domain" description="Ferritin/DPS" evidence="3">
    <location>
        <begin position="19"/>
        <end position="157"/>
    </location>
</feature>
<evidence type="ECO:0000313" key="4">
    <source>
        <dbReference type="EMBL" id="SIT27127.1"/>
    </source>
</evidence>
<dbReference type="Gene3D" id="1.20.1260.10">
    <property type="match status" value="1"/>
</dbReference>
<dbReference type="EMBL" id="FTOR01000007">
    <property type="protein sequence ID" value="SIT27127.1"/>
    <property type="molecule type" value="Genomic_DNA"/>
</dbReference>
<dbReference type="PROSITE" id="PS00819">
    <property type="entry name" value="DPS_2"/>
    <property type="match status" value="1"/>
</dbReference>
<reference evidence="5" key="1">
    <citation type="submission" date="2017-01" db="EMBL/GenBank/DDBJ databases">
        <authorList>
            <person name="Varghese N."/>
            <person name="Submissions S."/>
        </authorList>
    </citation>
    <scope>NUCLEOTIDE SEQUENCE [LARGE SCALE GENOMIC DNA]</scope>
    <source>
        <strain evidence="5">DSM 21054</strain>
    </source>
</reference>
<dbReference type="GO" id="GO:0008199">
    <property type="term" value="F:ferric iron binding"/>
    <property type="evidence" value="ECO:0007669"/>
    <property type="project" value="InterPro"/>
</dbReference>
<dbReference type="SUPFAM" id="SSF47240">
    <property type="entry name" value="Ferritin-like"/>
    <property type="match status" value="1"/>
</dbReference>
<dbReference type="InterPro" id="IPR012347">
    <property type="entry name" value="Ferritin-like"/>
</dbReference>
<dbReference type="InterPro" id="IPR002177">
    <property type="entry name" value="DPS_DNA-bd"/>
</dbReference>
<keyword evidence="5" id="KW-1185">Reference proteome</keyword>
<proteinExistence type="inferred from homology"/>
<dbReference type="OrthoDB" id="9797023at2"/>
<evidence type="ECO:0000313" key="5">
    <source>
        <dbReference type="Proteomes" id="UP000186917"/>
    </source>
</evidence>